<keyword evidence="2" id="KW-0732">Signal</keyword>
<gene>
    <name evidence="3" type="ORF">F6J89_21500</name>
</gene>
<feature type="repeat" description="TPR" evidence="1">
    <location>
        <begin position="142"/>
        <end position="175"/>
    </location>
</feature>
<dbReference type="Gene3D" id="1.25.40.10">
    <property type="entry name" value="Tetratricopeptide repeat domain"/>
    <property type="match status" value="1"/>
</dbReference>
<evidence type="ECO:0000256" key="2">
    <source>
        <dbReference type="SAM" id="SignalP"/>
    </source>
</evidence>
<dbReference type="InterPro" id="IPR019734">
    <property type="entry name" value="TPR_rpt"/>
</dbReference>
<dbReference type="Pfam" id="PF13414">
    <property type="entry name" value="TPR_11"/>
    <property type="match status" value="1"/>
</dbReference>
<proteinExistence type="predicted"/>
<reference evidence="3" key="1">
    <citation type="submission" date="2019-11" db="EMBL/GenBank/DDBJ databases">
        <title>Genomic insights into an expanded diversity of filamentous marine cyanobacteria reveals the extraordinary biosynthetic potential of Moorea and Okeania.</title>
        <authorList>
            <person name="Ferreira Leao T."/>
            <person name="Wang M."/>
            <person name="Moss N."/>
            <person name="Da Silva R."/>
            <person name="Sanders J."/>
            <person name="Nurk S."/>
            <person name="Gurevich A."/>
            <person name="Humphrey G."/>
            <person name="Reher R."/>
            <person name="Zhu Q."/>
            <person name="Belda-Ferre P."/>
            <person name="Glukhov E."/>
            <person name="Rex R."/>
            <person name="Dorrestein P.C."/>
            <person name="Knight R."/>
            <person name="Pevzner P."/>
            <person name="Gerwick W.H."/>
            <person name="Gerwick L."/>
        </authorList>
    </citation>
    <scope>NUCLEOTIDE SEQUENCE</scope>
    <source>
        <strain evidence="3">SIO1C4</strain>
    </source>
</reference>
<dbReference type="PANTHER" id="PTHR14136:SF17">
    <property type="entry name" value="BTB_POZ DOMAIN-CONTAINING PROTEIN KCTD9"/>
    <property type="match status" value="1"/>
</dbReference>
<feature type="chain" id="PRO_5025682212" evidence="2">
    <location>
        <begin position="23"/>
        <end position="257"/>
    </location>
</feature>
<protein>
    <submittedName>
        <fullName evidence="3">Tetratricopeptide repeat protein</fullName>
    </submittedName>
</protein>
<sequence>MIKGIILTTVALLTTTSLSAIATAENLQNIQQLLSTRDCQQCSLRGAGLIMADLAGANLRGADLSRANLSRANLTEADLTGANLSGASLHGANLSGANLSGANLNGTDLRDAFLVDAKLFGINLKTAYVRGAIGIPQYAGTSEDFHAWGVVEAQRGNYTVAIENFNRALSLKPDFARAIMARGVARYKLGDESGAIADAQIAGTLFTEQGDIEGYQISQNLIQRIEIAQHPPEFKAKSSFGDALVSVGSLLLRLFAP</sequence>
<evidence type="ECO:0000256" key="1">
    <source>
        <dbReference type="PROSITE-ProRule" id="PRU00339"/>
    </source>
</evidence>
<organism evidence="3">
    <name type="scientific">Symploca sp. SIO1C4</name>
    <dbReference type="NCBI Taxonomy" id="2607765"/>
    <lineage>
        <taxon>Bacteria</taxon>
        <taxon>Bacillati</taxon>
        <taxon>Cyanobacteriota</taxon>
        <taxon>Cyanophyceae</taxon>
        <taxon>Coleofasciculales</taxon>
        <taxon>Coleofasciculaceae</taxon>
        <taxon>Symploca</taxon>
    </lineage>
</organism>
<dbReference type="PROSITE" id="PS50005">
    <property type="entry name" value="TPR"/>
    <property type="match status" value="1"/>
</dbReference>
<name>A0A6B3NHV0_9CYAN</name>
<evidence type="ECO:0000313" key="3">
    <source>
        <dbReference type="EMBL" id="NER30122.1"/>
    </source>
</evidence>
<dbReference type="PANTHER" id="PTHR14136">
    <property type="entry name" value="BTB_POZ DOMAIN-CONTAINING PROTEIN KCTD9"/>
    <property type="match status" value="1"/>
</dbReference>
<keyword evidence="1" id="KW-0802">TPR repeat</keyword>
<feature type="signal peptide" evidence="2">
    <location>
        <begin position="1"/>
        <end position="22"/>
    </location>
</feature>
<dbReference type="AlphaFoldDB" id="A0A6B3NHV0"/>
<dbReference type="EMBL" id="JAAHFQ010000491">
    <property type="protein sequence ID" value="NER30122.1"/>
    <property type="molecule type" value="Genomic_DNA"/>
</dbReference>
<dbReference type="SUPFAM" id="SSF48452">
    <property type="entry name" value="TPR-like"/>
    <property type="match status" value="1"/>
</dbReference>
<dbReference type="InterPro" id="IPR051082">
    <property type="entry name" value="Pentapeptide-BTB/POZ_domain"/>
</dbReference>
<dbReference type="Gene3D" id="2.160.20.80">
    <property type="entry name" value="E3 ubiquitin-protein ligase SopA"/>
    <property type="match status" value="1"/>
</dbReference>
<dbReference type="Pfam" id="PF00805">
    <property type="entry name" value="Pentapeptide"/>
    <property type="match status" value="1"/>
</dbReference>
<dbReference type="SUPFAM" id="SSF141571">
    <property type="entry name" value="Pentapeptide repeat-like"/>
    <property type="match status" value="1"/>
</dbReference>
<dbReference type="InterPro" id="IPR011990">
    <property type="entry name" value="TPR-like_helical_dom_sf"/>
</dbReference>
<comment type="caution">
    <text evidence="3">The sequence shown here is derived from an EMBL/GenBank/DDBJ whole genome shotgun (WGS) entry which is preliminary data.</text>
</comment>
<accession>A0A6B3NHV0</accession>
<dbReference type="InterPro" id="IPR001646">
    <property type="entry name" value="5peptide_repeat"/>
</dbReference>